<dbReference type="GO" id="GO:1902201">
    <property type="term" value="P:negative regulation of bacterial-type flagellum-dependent cell motility"/>
    <property type="evidence" value="ECO:0007669"/>
    <property type="project" value="TreeGrafter"/>
</dbReference>
<dbReference type="GO" id="GO:0005886">
    <property type="term" value="C:plasma membrane"/>
    <property type="evidence" value="ECO:0007669"/>
    <property type="project" value="TreeGrafter"/>
</dbReference>
<comment type="caution">
    <text evidence="4">The sequence shown here is derived from an EMBL/GenBank/DDBJ whole genome shotgun (WGS) entry which is preliminary data.</text>
</comment>
<dbReference type="InterPro" id="IPR029787">
    <property type="entry name" value="Nucleotide_cyclase"/>
</dbReference>
<organism evidence="4">
    <name type="scientific">Geobacter metallireducens</name>
    <dbReference type="NCBI Taxonomy" id="28232"/>
    <lineage>
        <taxon>Bacteria</taxon>
        <taxon>Pseudomonadati</taxon>
        <taxon>Thermodesulfobacteriota</taxon>
        <taxon>Desulfuromonadia</taxon>
        <taxon>Geobacterales</taxon>
        <taxon>Geobacteraceae</taxon>
        <taxon>Geobacter</taxon>
    </lineage>
</organism>
<dbReference type="PANTHER" id="PTHR45138:SF9">
    <property type="entry name" value="DIGUANYLATE CYCLASE DGCM-RELATED"/>
    <property type="match status" value="1"/>
</dbReference>
<name>A0A831XG73_GEOME</name>
<dbReference type="SUPFAM" id="SSF55073">
    <property type="entry name" value="Nucleotide cyclase"/>
    <property type="match status" value="1"/>
</dbReference>
<comment type="catalytic activity">
    <reaction evidence="2">
        <text>2 GTP = 3',3'-c-di-GMP + 2 diphosphate</text>
        <dbReference type="Rhea" id="RHEA:24898"/>
        <dbReference type="ChEBI" id="CHEBI:33019"/>
        <dbReference type="ChEBI" id="CHEBI:37565"/>
        <dbReference type="ChEBI" id="CHEBI:58805"/>
        <dbReference type="EC" id="2.7.7.65"/>
    </reaction>
</comment>
<evidence type="ECO:0000256" key="2">
    <source>
        <dbReference type="ARBA" id="ARBA00034247"/>
    </source>
</evidence>
<gene>
    <name evidence="4" type="ORF">ENQ87_15340</name>
</gene>
<dbReference type="GO" id="GO:0043709">
    <property type="term" value="P:cell adhesion involved in single-species biofilm formation"/>
    <property type="evidence" value="ECO:0007669"/>
    <property type="project" value="TreeGrafter"/>
</dbReference>
<dbReference type="CDD" id="cd01949">
    <property type="entry name" value="GGDEF"/>
    <property type="match status" value="1"/>
</dbReference>
<dbReference type="InterPro" id="IPR009078">
    <property type="entry name" value="Ferritin-like_SF"/>
</dbReference>
<dbReference type="PANTHER" id="PTHR45138">
    <property type="entry name" value="REGULATORY COMPONENTS OF SENSORY TRANSDUCTION SYSTEM"/>
    <property type="match status" value="1"/>
</dbReference>
<evidence type="ECO:0000256" key="1">
    <source>
        <dbReference type="ARBA" id="ARBA00012528"/>
    </source>
</evidence>
<sequence length="342" mass="37809">MGCDILQEILESCLSLEKKAATIFRAFAAHADRDDARSFWETVAAETNYHSALYERLNAPLAEGGTVPLVIYKPAETREELEMIERNIDEQFEAYLAAPTPETACLLGFRIQLYLLHPAFASLCRMTKDVTGEDANDLGYGRYLRRFIDGIGTCGMATAESELLGEALFRLWNEARQLAAQSHTDALTGVLTRAGFFQAVPALAYAAQRNGNNAAIMLIDIDYFKLLGENYGHQTGDRVLQVVADTITSHLRRSDVVGRYDGDEFIVYLSPVEPASLKAVAENLRVQVEEATARIVPVTISIGVAQGTFGPDVERSLEELVRKADECQMQAKYTGKNKVVMK</sequence>
<dbReference type="AlphaFoldDB" id="A0A831XG73"/>
<dbReference type="SMART" id="SM00267">
    <property type="entry name" value="GGDEF"/>
    <property type="match status" value="1"/>
</dbReference>
<dbReference type="EC" id="2.7.7.65" evidence="1"/>
<dbReference type="GO" id="GO:0052621">
    <property type="term" value="F:diguanylate cyclase activity"/>
    <property type="evidence" value="ECO:0007669"/>
    <property type="project" value="UniProtKB-EC"/>
</dbReference>
<proteinExistence type="predicted"/>
<protein>
    <recommendedName>
        <fullName evidence="1">diguanylate cyclase</fullName>
        <ecNumber evidence="1">2.7.7.65</ecNumber>
    </recommendedName>
</protein>
<reference evidence="4" key="1">
    <citation type="journal article" date="2020" name="mSystems">
        <title>Genome- and Community-Level Interaction Insights into Carbon Utilization and Element Cycling Functions of Hydrothermarchaeota in Hydrothermal Sediment.</title>
        <authorList>
            <person name="Zhou Z."/>
            <person name="Liu Y."/>
            <person name="Xu W."/>
            <person name="Pan J."/>
            <person name="Luo Z.H."/>
            <person name="Li M."/>
        </authorList>
    </citation>
    <scope>NUCLEOTIDE SEQUENCE [LARGE SCALE GENOMIC DNA]</scope>
    <source>
        <strain evidence="4">SpSt-349</strain>
    </source>
</reference>
<accession>A0A831XG73</accession>
<evidence type="ECO:0000313" key="4">
    <source>
        <dbReference type="EMBL" id="HEN43707.1"/>
    </source>
</evidence>
<dbReference type="EMBL" id="DSOV01000073">
    <property type="protein sequence ID" value="HEN43707.1"/>
    <property type="molecule type" value="Genomic_DNA"/>
</dbReference>
<dbReference type="Gene3D" id="1.20.1260.10">
    <property type="match status" value="1"/>
</dbReference>
<dbReference type="InterPro" id="IPR050469">
    <property type="entry name" value="Diguanylate_Cyclase"/>
</dbReference>
<dbReference type="PROSITE" id="PS50887">
    <property type="entry name" value="GGDEF"/>
    <property type="match status" value="1"/>
</dbReference>
<dbReference type="NCBIfam" id="TIGR00254">
    <property type="entry name" value="GGDEF"/>
    <property type="match status" value="1"/>
</dbReference>
<evidence type="ECO:0000259" key="3">
    <source>
        <dbReference type="PROSITE" id="PS50887"/>
    </source>
</evidence>
<feature type="domain" description="GGDEF" evidence="3">
    <location>
        <begin position="212"/>
        <end position="342"/>
    </location>
</feature>
<dbReference type="Pfam" id="PF00990">
    <property type="entry name" value="GGDEF"/>
    <property type="match status" value="1"/>
</dbReference>
<dbReference type="SUPFAM" id="SSF47240">
    <property type="entry name" value="Ferritin-like"/>
    <property type="match status" value="1"/>
</dbReference>
<dbReference type="InterPro" id="IPR043128">
    <property type="entry name" value="Rev_trsase/Diguanyl_cyclase"/>
</dbReference>
<dbReference type="InterPro" id="IPR012347">
    <property type="entry name" value="Ferritin-like"/>
</dbReference>
<dbReference type="Gene3D" id="3.30.70.270">
    <property type="match status" value="1"/>
</dbReference>
<dbReference type="InterPro" id="IPR000160">
    <property type="entry name" value="GGDEF_dom"/>
</dbReference>